<evidence type="ECO:0000256" key="5">
    <source>
        <dbReference type="SAM" id="SignalP"/>
    </source>
</evidence>
<organism evidence="7 8">
    <name type="scientific">Faecalibacterium butyricigenerans</name>
    <dbReference type="NCBI Taxonomy" id="1851427"/>
    <lineage>
        <taxon>Bacteria</taxon>
        <taxon>Bacillati</taxon>
        <taxon>Bacillota</taxon>
        <taxon>Clostridia</taxon>
        <taxon>Eubacteriales</taxon>
        <taxon>Oscillospiraceae</taxon>
        <taxon>Faecalibacterium</taxon>
    </lineage>
</organism>
<keyword evidence="3" id="KW-0862">Zinc</keyword>
<dbReference type="PANTHER" id="PTHR43223">
    <property type="entry name" value="ALKYL/ARYL-SULFATASE"/>
    <property type="match status" value="1"/>
</dbReference>
<keyword evidence="1" id="KW-0479">Metal-binding</keyword>
<keyword evidence="2" id="KW-0378">Hydrolase</keyword>
<gene>
    <name evidence="7" type="ORF">LKD23_08805</name>
</gene>
<evidence type="ECO:0000313" key="7">
    <source>
        <dbReference type="EMBL" id="MCC2199848.1"/>
    </source>
</evidence>
<dbReference type="InterPro" id="IPR006311">
    <property type="entry name" value="TAT_signal"/>
</dbReference>
<evidence type="ECO:0000256" key="3">
    <source>
        <dbReference type="ARBA" id="ARBA00022833"/>
    </source>
</evidence>
<dbReference type="PANTHER" id="PTHR43223:SF1">
    <property type="entry name" value="ALKYL_ARYL-SULFATASE BDS1"/>
    <property type="match status" value="1"/>
</dbReference>
<dbReference type="InterPro" id="IPR029229">
    <property type="entry name" value="Alkyl_sulf_C"/>
</dbReference>
<evidence type="ECO:0000256" key="4">
    <source>
        <dbReference type="ARBA" id="ARBA00033751"/>
    </source>
</evidence>
<dbReference type="Gene3D" id="1.25.40.880">
    <property type="entry name" value="Alkyl sulfatase, dimerisation domain"/>
    <property type="match status" value="1"/>
</dbReference>
<dbReference type="SUPFAM" id="SSF56281">
    <property type="entry name" value="Metallo-hydrolase/oxidoreductase"/>
    <property type="match status" value="1"/>
</dbReference>
<evidence type="ECO:0000313" key="8">
    <source>
        <dbReference type="Proteomes" id="UP001430637"/>
    </source>
</evidence>
<dbReference type="InterPro" id="IPR044097">
    <property type="entry name" value="Bds1/SdsA1_MBL-fold"/>
</dbReference>
<dbReference type="PROSITE" id="PS51257">
    <property type="entry name" value="PROKAR_LIPOPROTEIN"/>
    <property type="match status" value="1"/>
</dbReference>
<comment type="similarity">
    <text evidence="4">Belongs to the metallo-beta-lactamase superfamily. Type III sulfatase family.</text>
</comment>
<dbReference type="SMART" id="SM00849">
    <property type="entry name" value="Lactamase_B"/>
    <property type="match status" value="1"/>
</dbReference>
<dbReference type="Pfam" id="PF14864">
    <property type="entry name" value="Alkyl_sulf_C"/>
    <property type="match status" value="1"/>
</dbReference>
<dbReference type="EMBL" id="JAJEQL010000021">
    <property type="protein sequence ID" value="MCC2199848.1"/>
    <property type="molecule type" value="Genomic_DNA"/>
</dbReference>
<dbReference type="InterPro" id="IPR036866">
    <property type="entry name" value="RibonucZ/Hydroxyglut_hydro"/>
</dbReference>
<dbReference type="InterPro" id="IPR052195">
    <property type="entry name" value="Bact_Alkyl/Aryl-Sulfatase"/>
</dbReference>
<dbReference type="InterPro" id="IPR036527">
    <property type="entry name" value="SCP2_sterol-bd_dom_sf"/>
</dbReference>
<dbReference type="Gene3D" id="3.30.1050.10">
    <property type="entry name" value="SCP2 sterol-binding domain"/>
    <property type="match status" value="1"/>
</dbReference>
<dbReference type="SUPFAM" id="SSF55718">
    <property type="entry name" value="SCP-like"/>
    <property type="match status" value="1"/>
</dbReference>
<accession>A0ABS8FCQ2</accession>
<name>A0ABS8FCQ2_9FIRM</name>
<comment type="caution">
    <text evidence="7">The sequence shown here is derived from an EMBL/GenBank/DDBJ whole genome shotgun (WGS) entry which is preliminary data.</text>
</comment>
<evidence type="ECO:0000259" key="6">
    <source>
        <dbReference type="SMART" id="SM00849"/>
    </source>
</evidence>
<dbReference type="Pfam" id="PF14863">
    <property type="entry name" value="Alkyl_sulf_dimr"/>
    <property type="match status" value="1"/>
</dbReference>
<dbReference type="Pfam" id="PF00753">
    <property type="entry name" value="Lactamase_B"/>
    <property type="match status" value="1"/>
</dbReference>
<dbReference type="RefSeq" id="WP_227621320.1">
    <property type="nucleotide sequence ID" value="NZ_JAJEQL010000021.1"/>
</dbReference>
<sequence length="683" mass="75883">MKMTRRNFLSTSAVAALACGASLTAHAAGSTDENSLNFITDIFKDPTQPGEIEEATAITAEKNAEWYEKLDFSDRRELDNAARGLLDNQEGRVIYNDDGTTAWDLQGYGDLDRDAPDTVNPSLWRNTQLNAKAGLFEVCDGIYQVRGFDMANATFIRTNNGWIIFDVLMCKENMQAAKALMENRFGPLDVKAVLYSHSHVDHFGGAEGAIDRNDVADPSLSIDKQLASGKTVILAPEGFLKHAISENVYAGIAMARRAQYQYGTVLEKGEKGALSIGIGMGQSTGQVSLIAPTYEIGEDVPKLTIDGLEIEFQLTPGTEAPAEMNAYFPKYRALWMAENCTGTLHNLYTLRGAQVRDANDWAKYIIEADQRFCDKTDVVFQSHNWPHWGEEIHEYLLNTAAIYKFIHDQTLHYMNQGYTSNEIAAMISLPDALEKVWYTRQYYGTLPHNAKAIYQKYLGWYDANPVNLDPLPPSDAAKKLVEYLGSTELVLCKAKKDYAKGEYQWVAQITKELVFADPSNQKARNLCADALEQLGYRAESGAWRNAYLMGAAELRNGNLSGRARTANGLTNSMRAMTVSMLLDYIAILTDANAAQNDDLTLNLTVTDENEQFYVTRKNGVLLTYPGENRPDAQASVTCRRLQLFALMTGQQAGQVQISGDATVLKRLLAYASKFEKTFNVIEP</sequence>
<dbReference type="InterPro" id="IPR001279">
    <property type="entry name" value="Metallo-B-lactamas"/>
</dbReference>
<dbReference type="CDD" id="cd07710">
    <property type="entry name" value="arylsulfatase_Sdsa1-like_MBL-fold"/>
    <property type="match status" value="1"/>
</dbReference>
<keyword evidence="8" id="KW-1185">Reference proteome</keyword>
<feature type="signal peptide" evidence="5">
    <location>
        <begin position="1"/>
        <end position="27"/>
    </location>
</feature>
<dbReference type="PROSITE" id="PS51318">
    <property type="entry name" value="TAT"/>
    <property type="match status" value="1"/>
</dbReference>
<feature type="chain" id="PRO_5045207252" evidence="5">
    <location>
        <begin position="28"/>
        <end position="683"/>
    </location>
</feature>
<feature type="domain" description="Metallo-beta-lactamase" evidence="6">
    <location>
        <begin position="150"/>
        <end position="383"/>
    </location>
</feature>
<protein>
    <submittedName>
        <fullName evidence="7">MBL fold metallo-hydrolase</fullName>
    </submittedName>
</protein>
<proteinExistence type="inferred from homology"/>
<reference evidence="7" key="1">
    <citation type="submission" date="2021-10" db="EMBL/GenBank/DDBJ databases">
        <title>Anaerobic single-cell dispensing facilitates the cultivation of human gut bacteria.</title>
        <authorList>
            <person name="Afrizal A."/>
        </authorList>
    </citation>
    <scope>NUCLEOTIDE SEQUENCE</scope>
    <source>
        <strain evidence="7">CLA-AA-H233</strain>
    </source>
</reference>
<dbReference type="Proteomes" id="UP001430637">
    <property type="component" value="Unassembled WGS sequence"/>
</dbReference>
<keyword evidence="5" id="KW-0732">Signal</keyword>
<dbReference type="InterPro" id="IPR038536">
    <property type="entry name" value="Alkyl/aryl-sulf_dimr_sf"/>
</dbReference>
<evidence type="ECO:0000256" key="1">
    <source>
        <dbReference type="ARBA" id="ARBA00022723"/>
    </source>
</evidence>
<dbReference type="Gene3D" id="3.60.15.30">
    <property type="entry name" value="Metallo-beta-lactamase domain"/>
    <property type="match status" value="1"/>
</dbReference>
<dbReference type="InterPro" id="IPR029228">
    <property type="entry name" value="Alkyl_sulf_dimr"/>
</dbReference>
<evidence type="ECO:0000256" key="2">
    <source>
        <dbReference type="ARBA" id="ARBA00022801"/>
    </source>
</evidence>